<evidence type="ECO:0000256" key="3">
    <source>
        <dbReference type="ARBA" id="ARBA00022692"/>
    </source>
</evidence>
<dbReference type="GO" id="GO:0055085">
    <property type="term" value="P:transmembrane transport"/>
    <property type="evidence" value="ECO:0007669"/>
    <property type="project" value="TreeGrafter"/>
</dbReference>
<proteinExistence type="inferred from homology"/>
<dbReference type="AlphaFoldDB" id="A0A4V2QAB3"/>
<evidence type="ECO:0000256" key="6">
    <source>
        <dbReference type="SAM" id="Phobius"/>
    </source>
</evidence>
<feature type="transmembrane region" description="Helical" evidence="6">
    <location>
        <begin position="241"/>
        <end position="265"/>
    </location>
</feature>
<sequence>MFEKISKRSLYIFFAIIAIILLTYWIIPISVPLLFAFVTAIFLEPAVKAAQKRLTLKRQYATLLVFGLFTLFIFLGGYFVVTKIVTEAFHFLKNSPLYVNEMTAAWNHLVERWYKQTEKLPPAVVAELSHQVGLFLNKLKLQLASSFNLNKVSAVFANIPKFVINFLVYLIALFLFMHDLPKIREAFFSHLKEETKEKVHFMMSRLSYVAFGFWKAQFLLSLIIFAASLIGLLFISPNVALFTSFLIWIVDIIPIIGSIVIIAPWATFHFVTGNTVLATKLSILGIILIILRRIIEPQVMGAHIGLSPLSTLISMYLGVKILGIVGMILFPLLLIAFKSAKEAGIIKFQFKL</sequence>
<name>A0A4V2QAB3_9BACL</name>
<dbReference type="PANTHER" id="PTHR21716:SF68">
    <property type="entry name" value="TRANSPORT PROTEIN YTVI-RELATED"/>
    <property type="match status" value="1"/>
</dbReference>
<dbReference type="OrthoDB" id="9774361at2"/>
<comment type="subcellular location">
    <subcellularLocation>
        <location evidence="1">Membrane</location>
        <topology evidence="1">Multi-pass membrane protein</topology>
    </subcellularLocation>
</comment>
<protein>
    <submittedName>
        <fullName evidence="7">Sporulation integral membrane protein YtvI</fullName>
    </submittedName>
</protein>
<evidence type="ECO:0000313" key="8">
    <source>
        <dbReference type="Proteomes" id="UP000295658"/>
    </source>
</evidence>
<evidence type="ECO:0000256" key="5">
    <source>
        <dbReference type="ARBA" id="ARBA00023136"/>
    </source>
</evidence>
<dbReference type="InterPro" id="IPR014227">
    <property type="entry name" value="YtvI-like"/>
</dbReference>
<feature type="transmembrane region" description="Helical" evidence="6">
    <location>
        <begin position="315"/>
        <end position="337"/>
    </location>
</feature>
<gene>
    <name evidence="7" type="ORF">EDD69_10543</name>
</gene>
<organism evidence="7 8">
    <name type="scientific">Thermolongibacillus altinsuensis</name>
    <dbReference type="NCBI Taxonomy" id="575256"/>
    <lineage>
        <taxon>Bacteria</taxon>
        <taxon>Bacillati</taxon>
        <taxon>Bacillota</taxon>
        <taxon>Bacilli</taxon>
        <taxon>Bacillales</taxon>
        <taxon>Anoxybacillaceae</taxon>
        <taxon>Thermolongibacillus</taxon>
    </lineage>
</organism>
<dbReference type="PANTHER" id="PTHR21716">
    <property type="entry name" value="TRANSMEMBRANE PROTEIN"/>
    <property type="match status" value="1"/>
</dbReference>
<evidence type="ECO:0000313" key="7">
    <source>
        <dbReference type="EMBL" id="TCL50247.1"/>
    </source>
</evidence>
<keyword evidence="4 6" id="KW-1133">Transmembrane helix</keyword>
<evidence type="ECO:0000256" key="4">
    <source>
        <dbReference type="ARBA" id="ARBA00022989"/>
    </source>
</evidence>
<dbReference type="InterPro" id="IPR002549">
    <property type="entry name" value="AI-2E-like"/>
</dbReference>
<dbReference type="EMBL" id="SLUL01000005">
    <property type="protein sequence ID" value="TCL50247.1"/>
    <property type="molecule type" value="Genomic_DNA"/>
</dbReference>
<feature type="transmembrane region" description="Helical" evidence="6">
    <location>
        <begin position="9"/>
        <end position="27"/>
    </location>
</feature>
<feature type="transmembrane region" description="Helical" evidence="6">
    <location>
        <begin position="155"/>
        <end position="176"/>
    </location>
</feature>
<comment type="similarity">
    <text evidence="2">Belongs to the autoinducer-2 exporter (AI-2E) (TC 2.A.86) family.</text>
</comment>
<comment type="caution">
    <text evidence="7">The sequence shown here is derived from an EMBL/GenBank/DDBJ whole genome shotgun (WGS) entry which is preliminary data.</text>
</comment>
<feature type="transmembrane region" description="Helical" evidence="6">
    <location>
        <begin position="62"/>
        <end position="81"/>
    </location>
</feature>
<dbReference type="NCBIfam" id="TIGR02872">
    <property type="entry name" value="spore_ytvI"/>
    <property type="match status" value="1"/>
</dbReference>
<accession>A0A4V2QAB3</accession>
<evidence type="ECO:0000256" key="2">
    <source>
        <dbReference type="ARBA" id="ARBA00009773"/>
    </source>
</evidence>
<keyword evidence="5 6" id="KW-0472">Membrane</keyword>
<dbReference type="Pfam" id="PF01594">
    <property type="entry name" value="AI-2E_transport"/>
    <property type="match status" value="1"/>
</dbReference>
<dbReference type="GO" id="GO:0016020">
    <property type="term" value="C:membrane"/>
    <property type="evidence" value="ECO:0007669"/>
    <property type="project" value="UniProtKB-SubCell"/>
</dbReference>
<feature type="transmembrane region" description="Helical" evidence="6">
    <location>
        <begin position="277"/>
        <end position="295"/>
    </location>
</feature>
<dbReference type="Proteomes" id="UP000295658">
    <property type="component" value="Unassembled WGS sequence"/>
</dbReference>
<evidence type="ECO:0000256" key="1">
    <source>
        <dbReference type="ARBA" id="ARBA00004141"/>
    </source>
</evidence>
<feature type="transmembrane region" description="Helical" evidence="6">
    <location>
        <begin position="206"/>
        <end position="235"/>
    </location>
</feature>
<keyword evidence="3 6" id="KW-0812">Transmembrane</keyword>
<keyword evidence="8" id="KW-1185">Reference proteome</keyword>
<reference evidence="7 8" key="1">
    <citation type="submission" date="2019-03" db="EMBL/GenBank/DDBJ databases">
        <title>Genomic Encyclopedia of Type Strains, Phase IV (KMG-IV): sequencing the most valuable type-strain genomes for metagenomic binning, comparative biology and taxonomic classification.</title>
        <authorList>
            <person name="Goeker M."/>
        </authorList>
    </citation>
    <scope>NUCLEOTIDE SEQUENCE [LARGE SCALE GENOMIC DNA]</scope>
    <source>
        <strain evidence="7 8">DSM 24979</strain>
    </source>
</reference>
<dbReference type="RefSeq" id="WP_132948021.1">
    <property type="nucleotide sequence ID" value="NZ_BSVG01000003.1"/>
</dbReference>